<dbReference type="Pfam" id="PF02298">
    <property type="entry name" value="Cu_bind_like"/>
    <property type="match status" value="1"/>
</dbReference>
<evidence type="ECO:0000256" key="1">
    <source>
        <dbReference type="SAM" id="SignalP"/>
    </source>
</evidence>
<dbReference type="EMBL" id="CP136890">
    <property type="protein sequence ID" value="WOK92202.1"/>
    <property type="molecule type" value="Genomic_DNA"/>
</dbReference>
<evidence type="ECO:0000259" key="2">
    <source>
        <dbReference type="PROSITE" id="PS51485"/>
    </source>
</evidence>
<dbReference type="AlphaFoldDB" id="A0AAQ3JMA6"/>
<organism evidence="3 4">
    <name type="scientific">Canna indica</name>
    <name type="common">Indian-shot</name>
    <dbReference type="NCBI Taxonomy" id="4628"/>
    <lineage>
        <taxon>Eukaryota</taxon>
        <taxon>Viridiplantae</taxon>
        <taxon>Streptophyta</taxon>
        <taxon>Embryophyta</taxon>
        <taxon>Tracheophyta</taxon>
        <taxon>Spermatophyta</taxon>
        <taxon>Magnoliopsida</taxon>
        <taxon>Liliopsida</taxon>
        <taxon>Zingiberales</taxon>
        <taxon>Cannaceae</taxon>
        <taxon>Canna</taxon>
    </lineage>
</organism>
<keyword evidence="4" id="KW-1185">Reference proteome</keyword>
<reference evidence="3 4" key="1">
    <citation type="submission" date="2023-10" db="EMBL/GenBank/DDBJ databases">
        <title>Chromosome-scale genome assembly provides insights into flower coloration mechanisms of Canna indica.</title>
        <authorList>
            <person name="Li C."/>
        </authorList>
    </citation>
    <scope>NUCLEOTIDE SEQUENCE [LARGE SCALE GENOMIC DNA]</scope>
    <source>
        <tissue evidence="3">Flower</tissue>
    </source>
</reference>
<dbReference type="Gene3D" id="2.60.40.420">
    <property type="entry name" value="Cupredoxins - blue copper proteins"/>
    <property type="match status" value="1"/>
</dbReference>
<dbReference type="InterPro" id="IPR003245">
    <property type="entry name" value="Phytocyanin_dom"/>
</dbReference>
<dbReference type="SUPFAM" id="SSF49503">
    <property type="entry name" value="Cupredoxins"/>
    <property type="match status" value="1"/>
</dbReference>
<evidence type="ECO:0000313" key="4">
    <source>
        <dbReference type="Proteomes" id="UP001327560"/>
    </source>
</evidence>
<dbReference type="Proteomes" id="UP001327560">
    <property type="component" value="Chromosome 1"/>
</dbReference>
<name>A0AAQ3JMA6_9LILI</name>
<dbReference type="PROSITE" id="PS51485">
    <property type="entry name" value="PHYTOCYANIN"/>
    <property type="match status" value="1"/>
</dbReference>
<feature type="domain" description="Phytocyanin" evidence="2">
    <location>
        <begin position="28"/>
        <end position="142"/>
    </location>
</feature>
<accession>A0AAQ3JMA6</accession>
<evidence type="ECO:0000313" key="3">
    <source>
        <dbReference type="EMBL" id="WOK92202.1"/>
    </source>
</evidence>
<feature type="signal peptide" evidence="1">
    <location>
        <begin position="1"/>
        <end position="27"/>
    </location>
</feature>
<dbReference type="GO" id="GO:0009055">
    <property type="term" value="F:electron transfer activity"/>
    <property type="evidence" value="ECO:0007669"/>
    <property type="project" value="InterPro"/>
</dbReference>
<feature type="chain" id="PRO_5042943998" description="Phytocyanin domain-containing protein" evidence="1">
    <location>
        <begin position="28"/>
        <end position="146"/>
    </location>
</feature>
<keyword evidence="1" id="KW-0732">Signal</keyword>
<dbReference type="InterPro" id="IPR008972">
    <property type="entry name" value="Cupredoxin"/>
</dbReference>
<gene>
    <name evidence="3" type="ORF">Cni_G00893</name>
</gene>
<sequence length="146" mass="16147">MGFRLGTNLMLGAVLVFIASISGTSMAARIIVGDSAHWTFGFNYTDWAIKKAPFHQNDTLVFMYDPPNATTFPHNVYLMKNLRRFLACDLKKATLLATAVQGGGNGFEFVLQKRKPHYFVCGESGGVHCKVGMMKFAVLPLKRCHG</sequence>
<dbReference type="PANTHER" id="PTHR34052:SF1">
    <property type="entry name" value="OS06G0216700 PROTEIN"/>
    <property type="match status" value="1"/>
</dbReference>
<proteinExistence type="predicted"/>
<protein>
    <recommendedName>
        <fullName evidence="2">Phytocyanin domain-containing protein</fullName>
    </recommendedName>
</protein>
<dbReference type="PANTHER" id="PTHR34052">
    <property type="entry name" value="GLYCINE-RICH PROTEIN-LIKE"/>
    <property type="match status" value="1"/>
</dbReference>